<name>A0AAE2CY92_9LAMI</name>
<protein>
    <submittedName>
        <fullName evidence="2">Uncharacterized protein</fullName>
    </submittedName>
</protein>
<reference evidence="2" key="1">
    <citation type="submission" date="2020-06" db="EMBL/GenBank/DDBJ databases">
        <authorList>
            <person name="Li T."/>
            <person name="Hu X."/>
            <person name="Zhang T."/>
            <person name="Song X."/>
            <person name="Zhang H."/>
            <person name="Dai N."/>
            <person name="Sheng W."/>
            <person name="Hou X."/>
            <person name="Wei L."/>
        </authorList>
    </citation>
    <scope>NUCLEOTIDE SEQUENCE</scope>
    <source>
        <strain evidence="2">3651</strain>
        <tissue evidence="2">Leaf</tissue>
    </source>
</reference>
<gene>
    <name evidence="2" type="ORF">Salat_0217600</name>
</gene>
<feature type="compositionally biased region" description="Low complexity" evidence="1">
    <location>
        <begin position="97"/>
        <end position="110"/>
    </location>
</feature>
<dbReference type="AlphaFoldDB" id="A0AAE2CY92"/>
<proteinExistence type="predicted"/>
<feature type="region of interest" description="Disordered" evidence="1">
    <location>
        <begin position="92"/>
        <end position="116"/>
    </location>
</feature>
<organism evidence="2 3">
    <name type="scientific">Sesamum alatum</name>
    <dbReference type="NCBI Taxonomy" id="300844"/>
    <lineage>
        <taxon>Eukaryota</taxon>
        <taxon>Viridiplantae</taxon>
        <taxon>Streptophyta</taxon>
        <taxon>Embryophyta</taxon>
        <taxon>Tracheophyta</taxon>
        <taxon>Spermatophyta</taxon>
        <taxon>Magnoliopsida</taxon>
        <taxon>eudicotyledons</taxon>
        <taxon>Gunneridae</taxon>
        <taxon>Pentapetalae</taxon>
        <taxon>asterids</taxon>
        <taxon>lamiids</taxon>
        <taxon>Lamiales</taxon>
        <taxon>Pedaliaceae</taxon>
        <taxon>Sesamum</taxon>
    </lineage>
</organism>
<evidence type="ECO:0000256" key="1">
    <source>
        <dbReference type="SAM" id="MobiDB-lite"/>
    </source>
</evidence>
<keyword evidence="3" id="KW-1185">Reference proteome</keyword>
<sequence>MFLRESYHLTSSPRPSWGGLGVSTRAAWFILRDPRSFGGASLGSGVGISSSGRKSLLSTSSSRWSSPCWFVTLCLLFLLKDPCSFCGAFPGGGGGSSSSSREGLLSTSFSRWSPPC</sequence>
<evidence type="ECO:0000313" key="2">
    <source>
        <dbReference type="EMBL" id="KAK4438830.1"/>
    </source>
</evidence>
<feature type="compositionally biased region" description="Low complexity" evidence="1">
    <location>
        <begin position="47"/>
        <end position="62"/>
    </location>
</feature>
<dbReference type="EMBL" id="JACGWO010000001">
    <property type="protein sequence ID" value="KAK4438830.1"/>
    <property type="molecule type" value="Genomic_DNA"/>
</dbReference>
<dbReference type="Proteomes" id="UP001293254">
    <property type="component" value="Unassembled WGS sequence"/>
</dbReference>
<reference evidence="2" key="2">
    <citation type="journal article" date="2024" name="Plant">
        <title>Genomic evolution and insights into agronomic trait innovations of Sesamum species.</title>
        <authorList>
            <person name="Miao H."/>
            <person name="Wang L."/>
            <person name="Qu L."/>
            <person name="Liu H."/>
            <person name="Sun Y."/>
            <person name="Le M."/>
            <person name="Wang Q."/>
            <person name="Wei S."/>
            <person name="Zheng Y."/>
            <person name="Lin W."/>
            <person name="Duan Y."/>
            <person name="Cao H."/>
            <person name="Xiong S."/>
            <person name="Wang X."/>
            <person name="Wei L."/>
            <person name="Li C."/>
            <person name="Ma Q."/>
            <person name="Ju M."/>
            <person name="Zhao R."/>
            <person name="Li G."/>
            <person name="Mu C."/>
            <person name="Tian Q."/>
            <person name="Mei H."/>
            <person name="Zhang T."/>
            <person name="Gao T."/>
            <person name="Zhang H."/>
        </authorList>
    </citation>
    <scope>NUCLEOTIDE SEQUENCE</scope>
    <source>
        <strain evidence="2">3651</strain>
    </source>
</reference>
<comment type="caution">
    <text evidence="2">The sequence shown here is derived from an EMBL/GenBank/DDBJ whole genome shotgun (WGS) entry which is preliminary data.</text>
</comment>
<accession>A0AAE2CY92</accession>
<feature type="region of interest" description="Disordered" evidence="1">
    <location>
        <begin position="43"/>
        <end position="62"/>
    </location>
</feature>
<evidence type="ECO:0000313" key="3">
    <source>
        <dbReference type="Proteomes" id="UP001293254"/>
    </source>
</evidence>